<name>A0A318K073_9NOCA</name>
<protein>
    <submittedName>
        <fullName evidence="2">Uncharacterized protein</fullName>
    </submittedName>
</protein>
<dbReference type="EMBL" id="QJKF01000006">
    <property type="protein sequence ID" value="PXX63188.1"/>
    <property type="molecule type" value="Genomic_DNA"/>
</dbReference>
<comment type="caution">
    <text evidence="2">The sequence shown here is derived from an EMBL/GenBank/DDBJ whole genome shotgun (WGS) entry which is preliminary data.</text>
</comment>
<evidence type="ECO:0000313" key="3">
    <source>
        <dbReference type="Proteomes" id="UP000247569"/>
    </source>
</evidence>
<reference evidence="2 3" key="1">
    <citation type="submission" date="2018-05" db="EMBL/GenBank/DDBJ databases">
        <title>Genomic Encyclopedia of Type Strains, Phase IV (KMG-IV): sequencing the most valuable type-strain genomes for metagenomic binning, comparative biology and taxonomic classification.</title>
        <authorList>
            <person name="Goeker M."/>
        </authorList>
    </citation>
    <scope>NUCLEOTIDE SEQUENCE [LARGE SCALE GENOMIC DNA]</scope>
    <source>
        <strain evidence="2 3">DSM 44704</strain>
    </source>
</reference>
<feature type="compositionally biased region" description="Basic and acidic residues" evidence="1">
    <location>
        <begin position="1"/>
        <end position="13"/>
    </location>
</feature>
<keyword evidence="3" id="KW-1185">Reference proteome</keyword>
<dbReference type="AlphaFoldDB" id="A0A318K073"/>
<sequence>MVSHDTRDPEAGKAELSPSPGDGQTPRPTQSDRPRGADRRHGDRKAFLLSVAGSALGRLLADAVRAVAKRISEAVDLIP</sequence>
<evidence type="ECO:0000313" key="2">
    <source>
        <dbReference type="EMBL" id="PXX63188.1"/>
    </source>
</evidence>
<accession>A0A318K073</accession>
<proteinExistence type="predicted"/>
<dbReference type="Proteomes" id="UP000247569">
    <property type="component" value="Unassembled WGS sequence"/>
</dbReference>
<gene>
    <name evidence="2" type="ORF">DFR70_106246</name>
</gene>
<feature type="region of interest" description="Disordered" evidence="1">
    <location>
        <begin position="1"/>
        <end position="44"/>
    </location>
</feature>
<feature type="compositionally biased region" description="Basic and acidic residues" evidence="1">
    <location>
        <begin position="30"/>
        <end position="44"/>
    </location>
</feature>
<organism evidence="2 3">
    <name type="scientific">Nocardia tenerifensis</name>
    <dbReference type="NCBI Taxonomy" id="228006"/>
    <lineage>
        <taxon>Bacteria</taxon>
        <taxon>Bacillati</taxon>
        <taxon>Actinomycetota</taxon>
        <taxon>Actinomycetes</taxon>
        <taxon>Mycobacteriales</taxon>
        <taxon>Nocardiaceae</taxon>
        <taxon>Nocardia</taxon>
    </lineage>
</organism>
<evidence type="ECO:0000256" key="1">
    <source>
        <dbReference type="SAM" id="MobiDB-lite"/>
    </source>
</evidence>